<proteinExistence type="predicted"/>
<dbReference type="Pfam" id="PF03572">
    <property type="entry name" value="Peptidase_S41"/>
    <property type="match status" value="1"/>
</dbReference>
<sequence length="235" mass="26487">MIWRWSIGNGIRWSEAAKSPAYTNDFEERKRSNFGLPEASVLENNIGYLKITKFTSPEMAGPVMMASSIFLKHVDGLILDLRSRGGGNSYTLELLLSYFLSPKTLLCTWHFRGSQAIEQSWTLPNVEGHRFVEVPIIVLTSKQTFSASEAFCYAMKVHKRATVVGETTAGGAHTYREMKVSDHYIMTVPYGRPVFTTTNTNWEAVGVIPDYEVKAENALKKAQELLGERVNKRNK</sequence>
<dbReference type="InterPro" id="IPR029045">
    <property type="entry name" value="ClpP/crotonase-like_dom_sf"/>
</dbReference>
<gene>
    <name evidence="2" type="ORF">GJR95_05915</name>
</gene>
<accession>A0A6P1VRG4</accession>
<dbReference type="GO" id="GO:0006508">
    <property type="term" value="P:proteolysis"/>
    <property type="evidence" value="ECO:0007669"/>
    <property type="project" value="InterPro"/>
</dbReference>
<protein>
    <recommendedName>
        <fullName evidence="1">Tail specific protease domain-containing protein</fullName>
    </recommendedName>
</protein>
<organism evidence="2 3">
    <name type="scientific">Spirosoma endbachense</name>
    <dbReference type="NCBI Taxonomy" id="2666025"/>
    <lineage>
        <taxon>Bacteria</taxon>
        <taxon>Pseudomonadati</taxon>
        <taxon>Bacteroidota</taxon>
        <taxon>Cytophagia</taxon>
        <taxon>Cytophagales</taxon>
        <taxon>Cytophagaceae</taxon>
        <taxon>Spirosoma</taxon>
    </lineage>
</organism>
<dbReference type="CDD" id="cd07563">
    <property type="entry name" value="Peptidase_S41_IRBP"/>
    <property type="match status" value="1"/>
</dbReference>
<dbReference type="GO" id="GO:0008236">
    <property type="term" value="F:serine-type peptidase activity"/>
    <property type="evidence" value="ECO:0007669"/>
    <property type="project" value="InterPro"/>
</dbReference>
<dbReference type="PANTHER" id="PTHR11261">
    <property type="entry name" value="INTERPHOTORECEPTOR RETINOID-BINDING PROTEIN"/>
    <property type="match status" value="1"/>
</dbReference>
<keyword evidence="3" id="KW-1185">Reference proteome</keyword>
<name>A0A6P1VRG4_9BACT</name>
<dbReference type="PANTHER" id="PTHR11261:SF3">
    <property type="entry name" value="RETINOL-BINDING PROTEIN 3"/>
    <property type="match status" value="1"/>
</dbReference>
<dbReference type="InterPro" id="IPR005151">
    <property type="entry name" value="Tail-specific_protease"/>
</dbReference>
<dbReference type="Proteomes" id="UP000464577">
    <property type="component" value="Chromosome"/>
</dbReference>
<dbReference type="KEGG" id="senf:GJR95_05915"/>
<dbReference type="Gene3D" id="3.90.226.10">
    <property type="entry name" value="2-enoyl-CoA Hydratase, Chain A, domain 1"/>
    <property type="match status" value="1"/>
</dbReference>
<reference evidence="2 3" key="1">
    <citation type="submission" date="2019-11" db="EMBL/GenBank/DDBJ databases">
        <title>Spirosoma endbachense sp. nov., isolated from a natural salt meadow.</title>
        <authorList>
            <person name="Rojas J."/>
            <person name="Ambika Manirajan B."/>
            <person name="Ratering S."/>
            <person name="Suarez C."/>
            <person name="Geissler-Plaum R."/>
            <person name="Schnell S."/>
        </authorList>
    </citation>
    <scope>NUCLEOTIDE SEQUENCE [LARGE SCALE GENOMIC DNA]</scope>
    <source>
        <strain evidence="2 3">I-24</strain>
    </source>
</reference>
<evidence type="ECO:0000259" key="1">
    <source>
        <dbReference type="SMART" id="SM00245"/>
    </source>
</evidence>
<dbReference type="AlphaFoldDB" id="A0A6P1VRG4"/>
<dbReference type="SMART" id="SM00245">
    <property type="entry name" value="TSPc"/>
    <property type="match status" value="1"/>
</dbReference>
<feature type="domain" description="Tail specific protease" evidence="1">
    <location>
        <begin position="23"/>
        <end position="214"/>
    </location>
</feature>
<dbReference type="EMBL" id="CP045997">
    <property type="protein sequence ID" value="QHV94580.1"/>
    <property type="molecule type" value="Genomic_DNA"/>
</dbReference>
<evidence type="ECO:0000313" key="2">
    <source>
        <dbReference type="EMBL" id="QHV94580.1"/>
    </source>
</evidence>
<dbReference type="SUPFAM" id="SSF52096">
    <property type="entry name" value="ClpP/crotonase"/>
    <property type="match status" value="1"/>
</dbReference>
<evidence type="ECO:0000313" key="3">
    <source>
        <dbReference type="Proteomes" id="UP000464577"/>
    </source>
</evidence>